<gene>
    <name evidence="9" type="ORF">IO99_10640</name>
</gene>
<name>A0A084JBI3_9CLOT</name>
<feature type="transmembrane region" description="Helical" evidence="8">
    <location>
        <begin position="133"/>
        <end position="150"/>
    </location>
</feature>
<dbReference type="GO" id="GO:0005886">
    <property type="term" value="C:plasma membrane"/>
    <property type="evidence" value="ECO:0007669"/>
    <property type="project" value="UniProtKB-SubCell"/>
</dbReference>
<dbReference type="RefSeq" id="WP_035133011.1">
    <property type="nucleotide sequence ID" value="NZ_JPMD01000024.1"/>
</dbReference>
<evidence type="ECO:0000256" key="1">
    <source>
        <dbReference type="ARBA" id="ARBA00004651"/>
    </source>
</evidence>
<dbReference type="InterPro" id="IPR005744">
    <property type="entry name" value="Hy-lIII"/>
</dbReference>
<evidence type="ECO:0000256" key="6">
    <source>
        <dbReference type="ARBA" id="ARBA00023136"/>
    </source>
</evidence>
<dbReference type="PANTHER" id="PTHR20855:SF3">
    <property type="entry name" value="LD03007P"/>
    <property type="match status" value="1"/>
</dbReference>
<dbReference type="STRING" id="318464.IO99_10640"/>
<evidence type="ECO:0000313" key="9">
    <source>
        <dbReference type="EMBL" id="KEZ86317.1"/>
    </source>
</evidence>
<comment type="similarity">
    <text evidence="2">Belongs to the UPF0073 (Hly-III) family.</text>
</comment>
<evidence type="ECO:0000256" key="3">
    <source>
        <dbReference type="ARBA" id="ARBA00022475"/>
    </source>
</evidence>
<keyword evidence="10" id="KW-1185">Reference proteome</keyword>
<proteinExistence type="inferred from homology"/>
<protein>
    <submittedName>
        <fullName evidence="9">Hemolysin</fullName>
    </submittedName>
</protein>
<keyword evidence="7" id="KW-0862">Zinc</keyword>
<feature type="transmembrane region" description="Helical" evidence="8">
    <location>
        <begin position="162"/>
        <end position="181"/>
    </location>
</feature>
<evidence type="ECO:0000256" key="8">
    <source>
        <dbReference type="SAM" id="Phobius"/>
    </source>
</evidence>
<feature type="binding site" evidence="7">
    <location>
        <position position="65"/>
    </location>
    <ligand>
        <name>Zn(2+)</name>
        <dbReference type="ChEBI" id="CHEBI:29105"/>
    </ligand>
</feature>
<accession>A0A084JBI3</accession>
<keyword evidence="4 8" id="KW-0812">Transmembrane</keyword>
<dbReference type="GO" id="GO:0046872">
    <property type="term" value="F:metal ion binding"/>
    <property type="evidence" value="ECO:0007669"/>
    <property type="project" value="UniProtKB-KW"/>
</dbReference>
<feature type="transmembrane region" description="Helical" evidence="8">
    <location>
        <begin position="39"/>
        <end position="59"/>
    </location>
</feature>
<organism evidence="9 10">
    <name type="scientific">Clostridium sulfidigenes</name>
    <dbReference type="NCBI Taxonomy" id="318464"/>
    <lineage>
        <taxon>Bacteria</taxon>
        <taxon>Bacillati</taxon>
        <taxon>Bacillota</taxon>
        <taxon>Clostridia</taxon>
        <taxon>Eubacteriales</taxon>
        <taxon>Clostridiaceae</taxon>
        <taxon>Clostridium</taxon>
    </lineage>
</organism>
<reference evidence="9 10" key="1">
    <citation type="submission" date="2014-07" db="EMBL/GenBank/DDBJ databases">
        <title>Draft genome of Clostridium sulfidigenes 113A isolated from sediments associated with methane hydrate from Krishna Godavari basin.</title>
        <authorList>
            <person name="Honkalas V.S."/>
            <person name="Dabir A.P."/>
            <person name="Arora P."/>
            <person name="Dhakephalkar P.K."/>
        </authorList>
    </citation>
    <scope>NUCLEOTIDE SEQUENCE [LARGE SCALE GENOMIC DNA]</scope>
    <source>
        <strain evidence="9 10">113A</strain>
    </source>
</reference>
<dbReference type="Proteomes" id="UP000028542">
    <property type="component" value="Unassembled WGS sequence"/>
</dbReference>
<dbReference type="PANTHER" id="PTHR20855">
    <property type="entry name" value="ADIPOR/PROGESTIN RECEPTOR-RELATED"/>
    <property type="match status" value="1"/>
</dbReference>
<comment type="subcellular location">
    <subcellularLocation>
        <location evidence="1">Cell membrane</location>
        <topology evidence="1">Multi-pass membrane protein</topology>
    </subcellularLocation>
</comment>
<dbReference type="GO" id="GO:0140911">
    <property type="term" value="F:pore-forming activity"/>
    <property type="evidence" value="ECO:0007669"/>
    <property type="project" value="InterPro"/>
</dbReference>
<feature type="transmembrane region" description="Helical" evidence="8">
    <location>
        <begin position="80"/>
        <end position="101"/>
    </location>
</feature>
<keyword evidence="5 8" id="KW-1133">Transmembrane helix</keyword>
<feature type="binding site" evidence="7">
    <location>
        <position position="197"/>
    </location>
    <ligand>
        <name>Zn(2+)</name>
        <dbReference type="ChEBI" id="CHEBI:29105"/>
    </ligand>
</feature>
<sequence length="218" mass="24813">MTNSKFREPFSGFSHMVGAIISLLGLCFLLFAQLHSNNYNIYTLISTVIFGISLILLYTASSVYHLTVAKDSMINILRKIDHAMIFVLIAGTYTPICLVLLETPIRYYMLAIIWTVAIIGILFKLYWINCPSWLSSSIYIAMGWMAIFIFNPLSKVVSSRGLSILVIGGVLYTIGGIIYCLEKKGKHRTFGAHEIFHIFVLLGSFTHYYFIYRYVFNL</sequence>
<feature type="binding site" evidence="7">
    <location>
        <position position="193"/>
    </location>
    <ligand>
        <name>Zn(2+)</name>
        <dbReference type="ChEBI" id="CHEBI:29105"/>
    </ligand>
</feature>
<feature type="transmembrane region" description="Helical" evidence="8">
    <location>
        <begin position="12"/>
        <end position="33"/>
    </location>
</feature>
<evidence type="ECO:0000256" key="4">
    <source>
        <dbReference type="ARBA" id="ARBA00022692"/>
    </source>
</evidence>
<dbReference type="eggNOG" id="COG1272">
    <property type="taxonomic scope" value="Bacteria"/>
</dbReference>
<dbReference type="InterPro" id="IPR004254">
    <property type="entry name" value="AdipoR/HlyIII-related"/>
</dbReference>
<keyword evidence="6 8" id="KW-0472">Membrane</keyword>
<keyword evidence="7" id="KW-0479">Metal-binding</keyword>
<evidence type="ECO:0000313" key="10">
    <source>
        <dbReference type="Proteomes" id="UP000028542"/>
    </source>
</evidence>
<dbReference type="AlphaFoldDB" id="A0A084JBI3"/>
<feature type="transmembrane region" description="Helical" evidence="8">
    <location>
        <begin position="193"/>
        <end position="212"/>
    </location>
</feature>
<keyword evidence="3" id="KW-1003">Cell membrane</keyword>
<feature type="transmembrane region" description="Helical" evidence="8">
    <location>
        <begin position="107"/>
        <end position="126"/>
    </location>
</feature>
<dbReference type="EMBL" id="JPMD01000024">
    <property type="protein sequence ID" value="KEZ86317.1"/>
    <property type="molecule type" value="Genomic_DNA"/>
</dbReference>
<evidence type="ECO:0000256" key="5">
    <source>
        <dbReference type="ARBA" id="ARBA00022989"/>
    </source>
</evidence>
<evidence type="ECO:0000256" key="7">
    <source>
        <dbReference type="PIRSR" id="PIRSR604254-1"/>
    </source>
</evidence>
<dbReference type="Pfam" id="PF03006">
    <property type="entry name" value="HlyIII"/>
    <property type="match status" value="1"/>
</dbReference>
<evidence type="ECO:0000256" key="2">
    <source>
        <dbReference type="ARBA" id="ARBA00008488"/>
    </source>
</evidence>
<comment type="caution">
    <text evidence="9">The sequence shown here is derived from an EMBL/GenBank/DDBJ whole genome shotgun (WGS) entry which is preliminary data.</text>
</comment>
<dbReference type="NCBIfam" id="TIGR01065">
    <property type="entry name" value="hlyIII"/>
    <property type="match status" value="1"/>
</dbReference>